<evidence type="ECO:0000256" key="5">
    <source>
        <dbReference type="RuleBase" id="RU365090"/>
    </source>
</evidence>
<comment type="pathway">
    <text evidence="1 5">Cofactor biosynthesis; molybdopterin biosynthesis.</text>
</comment>
<dbReference type="Gene3D" id="3.40.980.10">
    <property type="entry name" value="MoaB/Mog-like domain"/>
    <property type="match status" value="2"/>
</dbReference>
<accession>A0A1K0HD28</accession>
<dbReference type="FunFam" id="3.40.980.10:FF:000001">
    <property type="entry name" value="Molybdopterin molybdenumtransferase"/>
    <property type="match status" value="1"/>
</dbReference>
<evidence type="ECO:0000256" key="6">
    <source>
        <dbReference type="SAM" id="MobiDB-lite"/>
    </source>
</evidence>
<dbReference type="Proteomes" id="UP000658997">
    <property type="component" value="Unassembled WGS sequence"/>
</dbReference>
<keyword evidence="5" id="KW-0460">Magnesium</keyword>
<dbReference type="Pfam" id="PF00994">
    <property type="entry name" value="MoCF_biosynth"/>
    <property type="match status" value="2"/>
</dbReference>
<keyword evidence="11" id="KW-1185">Reference proteome</keyword>
<dbReference type="InterPro" id="IPR001453">
    <property type="entry name" value="MoaB/Mog_dom"/>
</dbReference>
<evidence type="ECO:0000256" key="3">
    <source>
        <dbReference type="ARBA" id="ARBA00008339"/>
    </source>
</evidence>
<dbReference type="GO" id="GO:0005829">
    <property type="term" value="C:cytosol"/>
    <property type="evidence" value="ECO:0007669"/>
    <property type="project" value="TreeGrafter"/>
</dbReference>
<dbReference type="SMART" id="SM00852">
    <property type="entry name" value="MoCF_biosynth"/>
    <property type="match status" value="2"/>
</dbReference>
<dbReference type="NCBIfam" id="TIGR00177">
    <property type="entry name" value="molyb_syn"/>
    <property type="match status" value="2"/>
</dbReference>
<feature type="domain" description="MoaB/Mog" evidence="7">
    <location>
        <begin position="7"/>
        <end position="156"/>
    </location>
</feature>
<comment type="catalytic activity">
    <reaction evidence="5">
        <text>molybdopterin + ATP + H(+) = adenylyl-molybdopterin + diphosphate</text>
        <dbReference type="Rhea" id="RHEA:31331"/>
        <dbReference type="ChEBI" id="CHEBI:15378"/>
        <dbReference type="ChEBI" id="CHEBI:30616"/>
        <dbReference type="ChEBI" id="CHEBI:33019"/>
        <dbReference type="ChEBI" id="CHEBI:58698"/>
        <dbReference type="ChEBI" id="CHEBI:62727"/>
    </reaction>
</comment>
<comment type="similarity">
    <text evidence="2">In the N-terminal section; belongs to the MoaB/Mog family.</text>
</comment>
<evidence type="ECO:0000256" key="4">
    <source>
        <dbReference type="ARBA" id="ARBA00023150"/>
    </source>
</evidence>
<comment type="similarity">
    <text evidence="5">Belongs to the MoeA family.</text>
</comment>
<dbReference type="InterPro" id="IPR038987">
    <property type="entry name" value="MoeA-like"/>
</dbReference>
<dbReference type="GO" id="GO:0061598">
    <property type="term" value="F:molybdopterin adenylyltransferase activity"/>
    <property type="evidence" value="ECO:0007669"/>
    <property type="project" value="UniProtKB-UniRule"/>
</dbReference>
<dbReference type="CDD" id="cd00886">
    <property type="entry name" value="MogA_MoaB"/>
    <property type="match status" value="1"/>
</dbReference>
<dbReference type="PANTHER" id="PTHR10192:SF5">
    <property type="entry name" value="GEPHYRIN"/>
    <property type="match status" value="1"/>
</dbReference>
<dbReference type="GO" id="GO:0061599">
    <property type="term" value="F:molybdopterin molybdotransferase activity"/>
    <property type="evidence" value="ECO:0007669"/>
    <property type="project" value="UniProtKB-UniRule"/>
</dbReference>
<dbReference type="SUPFAM" id="SSF63867">
    <property type="entry name" value="MoeA C-terminal domain-like"/>
    <property type="match status" value="1"/>
</dbReference>
<dbReference type="InterPro" id="IPR036135">
    <property type="entry name" value="MoeA_linker/N_sf"/>
</dbReference>
<dbReference type="Gene3D" id="2.40.340.10">
    <property type="entry name" value="MoeA, C-terminal, domain IV"/>
    <property type="match status" value="1"/>
</dbReference>
<dbReference type="InterPro" id="IPR005110">
    <property type="entry name" value="MoeA_linker/N"/>
</dbReference>
<dbReference type="UniPathway" id="UPA00344"/>
<comment type="function">
    <text evidence="5">Catalyzes two steps in the biosynthesis of the molybdenum cofactor. In the first step, molybdopterin is adenylated. Subsequently, molybdate is inserted into adenylated molybdopterin and AMP is released.</text>
</comment>
<comment type="catalytic activity">
    <reaction evidence="5">
        <text>adenylyl-molybdopterin + molybdate = Mo-molybdopterin + AMP + H(+)</text>
        <dbReference type="Rhea" id="RHEA:35047"/>
        <dbReference type="ChEBI" id="CHEBI:15378"/>
        <dbReference type="ChEBI" id="CHEBI:36264"/>
        <dbReference type="ChEBI" id="CHEBI:62727"/>
        <dbReference type="ChEBI" id="CHEBI:71302"/>
        <dbReference type="ChEBI" id="CHEBI:456215"/>
    </reaction>
</comment>
<name>A0A1K0HD28_9BASI</name>
<dbReference type="InterPro" id="IPR036425">
    <property type="entry name" value="MoaB/Mog-like_dom_sf"/>
</dbReference>
<dbReference type="EMBL" id="LT558138">
    <property type="protein sequence ID" value="SAM86323.1"/>
    <property type="molecule type" value="Genomic_DNA"/>
</dbReference>
<sequence length="677" mass="71490">MEAFKASILTISDTSFADPSLDGSGAILADQLSMIGLSCISRHYVGDEVLQIRSTVQLLFELKGVNLVVTTGGTGFGVRDVTPEALEPLISRKTPALTHALTAYSLNKTPLAALSRGVTGIWKANGREGLIVALPGSPKAVKECLEVLLGNGLLLHALELLSGASGEGRHREMQGDIHRNAKVDTATDTGCSHHHHEGGEGMHSHRAPKQRTTPADHSGFRTIHPTAGASLRHRTSPYPLLELDQALRLIAEHTPKAETIVTMPISTALIGHVLAEDVTATTDLPPGPTTNVDGYALNSAATPPGHYGVATLKSLQTLSPGYLQQDEIFRINTGQGLPEGTDAVVMVEDTELIHAVDGEELTVEVLAQVEPGENVRQRGSDVKVGQVVLGKGTTISALGGEIGTLAFLGRSFVSVYRKPKVAILSTGNELQDGSAQNCQMQKGERWGFTVFDANRPGLHAAITGLGFEVIDLGIVGDDISATLTALRRGVEEADLVVTTGGTSMGESDLLKPLIERELGGKIHFGRVAMKPGKPTTFATINGASQTKVVFALPGNPASALVTFYIFVLPSLRKLAGYPAHSPPSSQAANPWSLASIPVTLASEMRLDPRPEFHRVILRSECSQGLVAYSTGNQRSSAMHSMASANALIALPPLQNGEMKIKLQAGEKAPAILLGSLV</sequence>
<reference evidence="9" key="3">
    <citation type="submission" date="2018-08" db="EMBL/GenBank/DDBJ databases">
        <authorList>
            <person name="Guldener U."/>
        </authorList>
    </citation>
    <scope>NUCLEOTIDE SEQUENCE</scope>
    <source>
        <strain evidence="9">UB2</strain>
    </source>
</reference>
<dbReference type="Gene3D" id="3.90.105.10">
    <property type="entry name" value="Molybdopterin biosynthesis moea protein, domain 2"/>
    <property type="match status" value="1"/>
</dbReference>
<keyword evidence="4 5" id="KW-0501">Molybdenum cofactor biosynthesis</keyword>
<dbReference type="SUPFAM" id="SSF63882">
    <property type="entry name" value="MoeA N-terminal region -like"/>
    <property type="match status" value="1"/>
</dbReference>
<evidence type="ECO:0000256" key="2">
    <source>
        <dbReference type="ARBA" id="ARBA00007589"/>
    </source>
</evidence>
<evidence type="ECO:0000313" key="10">
    <source>
        <dbReference type="Proteomes" id="UP000179920"/>
    </source>
</evidence>
<feature type="region of interest" description="Disordered" evidence="6">
    <location>
        <begin position="186"/>
        <end position="222"/>
    </location>
</feature>
<keyword evidence="5" id="KW-0808">Transferase</keyword>
<dbReference type="PANTHER" id="PTHR10192">
    <property type="entry name" value="MOLYBDOPTERIN BIOSYNTHESIS PROTEIN"/>
    <property type="match status" value="1"/>
</dbReference>
<dbReference type="GO" id="GO:0005524">
    <property type="term" value="F:ATP binding"/>
    <property type="evidence" value="ECO:0007669"/>
    <property type="project" value="UniProtKB-UniRule"/>
</dbReference>
<dbReference type="SUPFAM" id="SSF53218">
    <property type="entry name" value="Molybdenum cofactor biosynthesis proteins"/>
    <property type="match status" value="2"/>
</dbReference>
<organism evidence="8 10">
    <name type="scientific">Ustilago bromivora</name>
    <dbReference type="NCBI Taxonomy" id="307758"/>
    <lineage>
        <taxon>Eukaryota</taxon>
        <taxon>Fungi</taxon>
        <taxon>Dikarya</taxon>
        <taxon>Basidiomycota</taxon>
        <taxon>Ustilaginomycotina</taxon>
        <taxon>Ustilaginomycetes</taxon>
        <taxon>Ustilaginales</taxon>
        <taxon>Ustilaginaceae</taxon>
        <taxon>Ustilago</taxon>
    </lineage>
</organism>
<evidence type="ECO:0000313" key="9">
    <source>
        <dbReference type="EMBL" id="SYW82501.1"/>
    </source>
</evidence>
<reference evidence="8" key="1">
    <citation type="submission" date="2016-04" db="EMBL/GenBank/DDBJ databases">
        <authorList>
            <person name="Evans L.H."/>
            <person name="Alamgir A."/>
            <person name="Owens N."/>
            <person name="Weber N.D."/>
            <person name="Virtaneva K."/>
            <person name="Barbian K."/>
            <person name="Babar A."/>
            <person name="Rosenke K."/>
        </authorList>
    </citation>
    <scope>NUCLEOTIDE SEQUENCE</scope>
    <source>
        <strain evidence="8">UB2112</strain>
    </source>
</reference>
<dbReference type="InterPro" id="IPR005111">
    <property type="entry name" value="MoeA_C_domain_IV"/>
</dbReference>
<dbReference type="Pfam" id="PF03454">
    <property type="entry name" value="MoeA_C"/>
    <property type="match status" value="1"/>
</dbReference>
<dbReference type="Pfam" id="PF03453">
    <property type="entry name" value="MoeA_N"/>
    <property type="match status" value="1"/>
</dbReference>
<dbReference type="InterPro" id="IPR008284">
    <property type="entry name" value="MoCF_biosynth_CS"/>
</dbReference>
<proteinExistence type="inferred from homology"/>
<keyword evidence="5" id="KW-0500">Molybdenum</keyword>
<dbReference type="EMBL" id="ULHB01000113">
    <property type="protein sequence ID" value="SYW82501.1"/>
    <property type="molecule type" value="Genomic_DNA"/>
</dbReference>
<comment type="similarity">
    <text evidence="3">In the C-terminal section; belongs to the MoeA family.</text>
</comment>
<dbReference type="CDD" id="cd00887">
    <property type="entry name" value="MoeA"/>
    <property type="match status" value="1"/>
</dbReference>
<evidence type="ECO:0000313" key="8">
    <source>
        <dbReference type="EMBL" id="SAM86323.1"/>
    </source>
</evidence>
<protein>
    <submittedName>
        <fullName evidence="8">Related to Gephyrin</fullName>
    </submittedName>
</protein>
<dbReference type="AlphaFoldDB" id="A0A1K0HD28"/>
<dbReference type="PROSITE" id="PS01078">
    <property type="entry name" value="MOCF_BIOSYNTHESIS_1"/>
    <property type="match status" value="1"/>
</dbReference>
<evidence type="ECO:0000256" key="1">
    <source>
        <dbReference type="ARBA" id="ARBA00005046"/>
    </source>
</evidence>
<dbReference type="PROSITE" id="PS01079">
    <property type="entry name" value="MOCF_BIOSYNTHESIS_2"/>
    <property type="match status" value="1"/>
</dbReference>
<dbReference type="GO" id="GO:0006777">
    <property type="term" value="P:Mo-molybdopterin cofactor biosynthetic process"/>
    <property type="evidence" value="ECO:0007669"/>
    <property type="project" value="UniProtKB-UniRule"/>
</dbReference>
<evidence type="ECO:0000259" key="7">
    <source>
        <dbReference type="SMART" id="SM00852"/>
    </source>
</evidence>
<gene>
    <name evidence="9" type="ORF">UBRO2_04623</name>
    <name evidence="8" type="ORF">UBRO_08785</name>
</gene>
<dbReference type="GO" id="GO:0046872">
    <property type="term" value="F:metal ion binding"/>
    <property type="evidence" value="ECO:0007669"/>
    <property type="project" value="UniProtKB-UniRule"/>
</dbReference>
<dbReference type="Proteomes" id="UP000179920">
    <property type="component" value="Chromosome XXII"/>
</dbReference>
<dbReference type="Gene3D" id="2.170.190.11">
    <property type="entry name" value="Molybdopterin biosynthesis moea protein, domain 3"/>
    <property type="match status" value="1"/>
</dbReference>
<dbReference type="InterPro" id="IPR036688">
    <property type="entry name" value="MoeA_C_domain_IV_sf"/>
</dbReference>
<evidence type="ECO:0000313" key="11">
    <source>
        <dbReference type="Proteomes" id="UP000658997"/>
    </source>
</evidence>
<reference evidence="10" key="2">
    <citation type="submission" date="2016-04" db="EMBL/GenBank/DDBJ databases">
        <authorList>
            <person name="Guldener U."/>
            <person name="Guldener U."/>
        </authorList>
    </citation>
    <scope>NUCLEOTIDE SEQUENCE [LARGE SCALE GENOMIC DNA]</scope>
    <source>
        <strain evidence="10">UB2112</strain>
    </source>
</reference>
<dbReference type="OrthoDB" id="4349954at2759"/>
<comment type="cofactor">
    <cofactor evidence="5">
        <name>Mg(2+)</name>
        <dbReference type="ChEBI" id="CHEBI:18420"/>
    </cofactor>
</comment>
<feature type="domain" description="MoaB/Mog" evidence="7">
    <location>
        <begin position="422"/>
        <end position="573"/>
    </location>
</feature>
<keyword evidence="5" id="KW-0479">Metal-binding</keyword>